<dbReference type="GO" id="GO:0015421">
    <property type="term" value="F:ABC-type oligopeptide transporter activity"/>
    <property type="evidence" value="ECO:0007669"/>
    <property type="project" value="TreeGrafter"/>
</dbReference>
<evidence type="ECO:0000256" key="8">
    <source>
        <dbReference type="ARBA" id="ARBA00023136"/>
    </source>
</evidence>
<dbReference type="InterPro" id="IPR011527">
    <property type="entry name" value="ABC1_TM_dom"/>
</dbReference>
<dbReference type="PANTHER" id="PTHR43394:SF1">
    <property type="entry name" value="ATP-BINDING CASSETTE SUB-FAMILY B MEMBER 10, MITOCHONDRIAL"/>
    <property type="match status" value="1"/>
</dbReference>
<evidence type="ECO:0000256" key="7">
    <source>
        <dbReference type="ARBA" id="ARBA00022989"/>
    </source>
</evidence>
<dbReference type="InterPro" id="IPR003593">
    <property type="entry name" value="AAA+_ATPase"/>
</dbReference>
<comment type="caution">
    <text evidence="12">The sequence shown here is derived from an EMBL/GenBank/DDBJ whole genome shotgun (WGS) entry which is preliminary data.</text>
</comment>
<evidence type="ECO:0000256" key="3">
    <source>
        <dbReference type="ARBA" id="ARBA00022475"/>
    </source>
</evidence>
<dbReference type="CDD" id="cd07346">
    <property type="entry name" value="ABC_6TM_exporters"/>
    <property type="match status" value="1"/>
</dbReference>
<feature type="domain" description="ABC transmembrane type-1" evidence="11">
    <location>
        <begin position="41"/>
        <end position="322"/>
    </location>
</feature>
<gene>
    <name evidence="12" type="ORF">KDA_35720</name>
</gene>
<keyword evidence="12" id="KW-0347">Helicase</keyword>
<evidence type="ECO:0000256" key="9">
    <source>
        <dbReference type="SAM" id="Phobius"/>
    </source>
</evidence>
<feature type="transmembrane region" description="Helical" evidence="9">
    <location>
        <begin position="293"/>
        <end position="311"/>
    </location>
</feature>
<dbReference type="PROSITE" id="PS50893">
    <property type="entry name" value="ABC_TRANSPORTER_2"/>
    <property type="match status" value="1"/>
</dbReference>
<dbReference type="GO" id="GO:0005524">
    <property type="term" value="F:ATP binding"/>
    <property type="evidence" value="ECO:0007669"/>
    <property type="project" value="UniProtKB-KW"/>
</dbReference>
<evidence type="ECO:0000259" key="11">
    <source>
        <dbReference type="PROSITE" id="PS50929"/>
    </source>
</evidence>
<keyword evidence="3" id="KW-1003">Cell membrane</keyword>
<evidence type="ECO:0000256" key="2">
    <source>
        <dbReference type="ARBA" id="ARBA00022448"/>
    </source>
</evidence>
<dbReference type="InterPro" id="IPR027417">
    <property type="entry name" value="P-loop_NTPase"/>
</dbReference>
<dbReference type="GO" id="GO:0004386">
    <property type="term" value="F:helicase activity"/>
    <property type="evidence" value="ECO:0007669"/>
    <property type="project" value="UniProtKB-KW"/>
</dbReference>
<keyword evidence="7 9" id="KW-1133">Transmembrane helix</keyword>
<keyword evidence="8 9" id="KW-0472">Membrane</keyword>
<evidence type="ECO:0000313" key="13">
    <source>
        <dbReference type="Proteomes" id="UP000287171"/>
    </source>
</evidence>
<protein>
    <submittedName>
        <fullName evidence="12">Helicase</fullName>
    </submittedName>
</protein>
<sequence length="598" mass="66242">MKLSHVFQSLKARHSPTRVTLQQYGTLFATYLGPQWLRACVMALLLIGSIVLELLGPQIIRTFIDTLQSDSRMQALSIIALLYLGVALSSRLVAAFATYFSEDVGWNATNQLRADLTRHCLNLDRSFHAAHTPGELLERVDSNVETLVTFFSQFVIRILGSGILMLGILVLIARENVWFGAILGVYLILSNIIFVYVQRRATSIYTLHWQAEAELSGFWGELFHGLEDVTSSGAAHYMMRRYFHLQRRENTTEIKSIVFWAGFECTGLILDVISMLIVLILSASLFVQGMISLGTLVLLLTYTAQLLAHAFDIAEQLGTLQQASASIERINEIYQTQSGVQDGPGVTFPTGALALTFQNVSFSYEAAQTVLHTISFQLAAGEVVGLIGRTGSGKTTLMRLLTRFYDPTSGSVCLGGQDLRQARLDDLRARIGLVTQEVQLFQGTLRDNVTFFADTIPDQRILEAIEQLGMSTWYERLPQGLDTELSSDGGGLSAGEAQLLACIRVFLQQPQLLLLDEATSRLDPATEKILTQATRRLMAGRTTLVIAHRLSTVESVDHIMVLEDGRVLECNTRAALACDPTSHYNHLLRMMNAEDMLA</sequence>
<dbReference type="SUPFAM" id="SSF90123">
    <property type="entry name" value="ABC transporter transmembrane region"/>
    <property type="match status" value="1"/>
</dbReference>
<dbReference type="InterPro" id="IPR036640">
    <property type="entry name" value="ABC1_TM_sf"/>
</dbReference>
<dbReference type="Proteomes" id="UP000287171">
    <property type="component" value="Unassembled WGS sequence"/>
</dbReference>
<dbReference type="Pfam" id="PF00664">
    <property type="entry name" value="ABC_membrane"/>
    <property type="match status" value="1"/>
</dbReference>
<dbReference type="SMART" id="SM00382">
    <property type="entry name" value="AAA"/>
    <property type="match status" value="1"/>
</dbReference>
<organism evidence="12 13">
    <name type="scientific">Dictyobacter alpinus</name>
    <dbReference type="NCBI Taxonomy" id="2014873"/>
    <lineage>
        <taxon>Bacteria</taxon>
        <taxon>Bacillati</taxon>
        <taxon>Chloroflexota</taxon>
        <taxon>Ktedonobacteria</taxon>
        <taxon>Ktedonobacterales</taxon>
        <taxon>Dictyobacteraceae</taxon>
        <taxon>Dictyobacter</taxon>
    </lineage>
</organism>
<reference evidence="13" key="1">
    <citation type="submission" date="2018-12" db="EMBL/GenBank/DDBJ databases">
        <title>Tengunoibacter tsumagoiensis gen. nov., sp. nov., Dictyobacter kobayashii sp. nov., D. alpinus sp. nov., and D. joshuensis sp. nov. and description of Dictyobacteraceae fam. nov. within the order Ktedonobacterales isolated from Tengu-no-mugimeshi.</title>
        <authorList>
            <person name="Wang C.M."/>
            <person name="Zheng Y."/>
            <person name="Sakai Y."/>
            <person name="Toyoda A."/>
            <person name="Minakuchi Y."/>
            <person name="Abe K."/>
            <person name="Yokota A."/>
            <person name="Yabe S."/>
        </authorList>
    </citation>
    <scope>NUCLEOTIDE SEQUENCE [LARGE SCALE GENOMIC DNA]</scope>
    <source>
        <strain evidence="13">Uno16</strain>
    </source>
</reference>
<dbReference type="RefSeq" id="WP_126628348.1">
    <property type="nucleotide sequence ID" value="NZ_BIFT01000001.1"/>
</dbReference>
<evidence type="ECO:0000259" key="10">
    <source>
        <dbReference type="PROSITE" id="PS50893"/>
    </source>
</evidence>
<dbReference type="AlphaFoldDB" id="A0A402B9P1"/>
<dbReference type="EMBL" id="BIFT01000001">
    <property type="protein sequence ID" value="GCE28088.1"/>
    <property type="molecule type" value="Genomic_DNA"/>
</dbReference>
<feature type="transmembrane region" description="Helical" evidence="9">
    <location>
        <begin position="150"/>
        <end position="172"/>
    </location>
</feature>
<evidence type="ECO:0000256" key="4">
    <source>
        <dbReference type="ARBA" id="ARBA00022692"/>
    </source>
</evidence>
<dbReference type="Gene3D" id="1.20.1560.10">
    <property type="entry name" value="ABC transporter type 1, transmembrane domain"/>
    <property type="match status" value="1"/>
</dbReference>
<dbReference type="GO" id="GO:0005886">
    <property type="term" value="C:plasma membrane"/>
    <property type="evidence" value="ECO:0007669"/>
    <property type="project" value="UniProtKB-SubCell"/>
</dbReference>
<keyword evidence="12" id="KW-0378">Hydrolase</keyword>
<evidence type="ECO:0000313" key="12">
    <source>
        <dbReference type="EMBL" id="GCE28088.1"/>
    </source>
</evidence>
<dbReference type="SUPFAM" id="SSF52540">
    <property type="entry name" value="P-loop containing nucleoside triphosphate hydrolases"/>
    <property type="match status" value="1"/>
</dbReference>
<feature type="transmembrane region" description="Helical" evidence="9">
    <location>
        <begin position="257"/>
        <end position="281"/>
    </location>
</feature>
<dbReference type="Pfam" id="PF00005">
    <property type="entry name" value="ABC_tran"/>
    <property type="match status" value="1"/>
</dbReference>
<keyword evidence="13" id="KW-1185">Reference proteome</keyword>
<dbReference type="InterPro" id="IPR003439">
    <property type="entry name" value="ABC_transporter-like_ATP-bd"/>
</dbReference>
<evidence type="ECO:0000256" key="6">
    <source>
        <dbReference type="ARBA" id="ARBA00022840"/>
    </source>
</evidence>
<evidence type="ECO:0000256" key="5">
    <source>
        <dbReference type="ARBA" id="ARBA00022741"/>
    </source>
</evidence>
<feature type="transmembrane region" description="Helical" evidence="9">
    <location>
        <begin position="76"/>
        <end position="100"/>
    </location>
</feature>
<dbReference type="OrthoDB" id="9769895at2"/>
<dbReference type="GO" id="GO:0016887">
    <property type="term" value="F:ATP hydrolysis activity"/>
    <property type="evidence" value="ECO:0007669"/>
    <property type="project" value="InterPro"/>
</dbReference>
<keyword evidence="2" id="KW-0813">Transport</keyword>
<comment type="subcellular location">
    <subcellularLocation>
        <location evidence="1">Cell membrane</location>
        <topology evidence="1">Multi-pass membrane protein</topology>
    </subcellularLocation>
</comment>
<feature type="transmembrane region" description="Helical" evidence="9">
    <location>
        <begin position="177"/>
        <end position="197"/>
    </location>
</feature>
<dbReference type="PROSITE" id="PS50929">
    <property type="entry name" value="ABC_TM1F"/>
    <property type="match status" value="1"/>
</dbReference>
<keyword evidence="5" id="KW-0547">Nucleotide-binding</keyword>
<name>A0A402B9P1_9CHLR</name>
<dbReference type="InterPro" id="IPR039421">
    <property type="entry name" value="Type_1_exporter"/>
</dbReference>
<dbReference type="FunFam" id="3.40.50.300:FF:000299">
    <property type="entry name" value="ABC transporter ATP-binding protein/permease"/>
    <property type="match status" value="1"/>
</dbReference>
<accession>A0A402B9P1</accession>
<keyword evidence="6" id="KW-0067">ATP-binding</keyword>
<proteinExistence type="predicted"/>
<keyword evidence="4 9" id="KW-0812">Transmembrane</keyword>
<dbReference type="Gene3D" id="3.40.50.300">
    <property type="entry name" value="P-loop containing nucleotide triphosphate hydrolases"/>
    <property type="match status" value="1"/>
</dbReference>
<evidence type="ECO:0000256" key="1">
    <source>
        <dbReference type="ARBA" id="ARBA00004651"/>
    </source>
</evidence>
<feature type="transmembrane region" description="Helical" evidence="9">
    <location>
        <begin position="36"/>
        <end position="55"/>
    </location>
</feature>
<feature type="domain" description="ABC transporter" evidence="10">
    <location>
        <begin position="355"/>
        <end position="589"/>
    </location>
</feature>
<dbReference type="PANTHER" id="PTHR43394">
    <property type="entry name" value="ATP-DEPENDENT PERMEASE MDL1, MITOCHONDRIAL"/>
    <property type="match status" value="1"/>
</dbReference>